<keyword evidence="2 4" id="KW-0479">Metal-binding</keyword>
<dbReference type="InterPro" id="IPR036524">
    <property type="entry name" value="Frataxin/CyaY_sf"/>
</dbReference>
<evidence type="ECO:0000256" key="3">
    <source>
        <dbReference type="ARBA" id="ARBA00023004"/>
    </source>
</evidence>
<evidence type="ECO:0000256" key="2">
    <source>
        <dbReference type="ARBA" id="ARBA00022723"/>
    </source>
</evidence>
<dbReference type="RefSeq" id="WP_187718333.1">
    <property type="nucleotide sequence ID" value="NZ_JACTAH010000002.1"/>
</dbReference>
<dbReference type="HAMAP" id="MF_00142">
    <property type="entry name" value="CyaY"/>
    <property type="match status" value="1"/>
</dbReference>
<dbReference type="PANTHER" id="PTHR16821">
    <property type="entry name" value="FRATAXIN"/>
    <property type="match status" value="1"/>
</dbReference>
<dbReference type="SMART" id="SM01219">
    <property type="entry name" value="Frataxin_Cyay"/>
    <property type="match status" value="1"/>
</dbReference>
<keyword evidence="3 4" id="KW-0408">Iron</keyword>
<proteinExistence type="inferred from homology"/>
<gene>
    <name evidence="4 5" type="primary">cyaY</name>
    <name evidence="5" type="ORF">IFO67_11465</name>
</gene>
<dbReference type="CDD" id="cd00503">
    <property type="entry name" value="Frataxin"/>
    <property type="match status" value="1"/>
</dbReference>
<reference evidence="6" key="1">
    <citation type="submission" date="2023-07" db="EMBL/GenBank/DDBJ databases">
        <title>Thauera sp. CAU 1555 isolated from sand of Yaerae Beach.</title>
        <authorList>
            <person name="Kim W."/>
        </authorList>
    </citation>
    <scope>NUCLEOTIDE SEQUENCE [LARGE SCALE GENOMIC DNA]</scope>
    <source>
        <strain evidence="6">CAU 1555</strain>
    </source>
</reference>
<keyword evidence="6" id="KW-1185">Reference proteome</keyword>
<comment type="caution">
    <text evidence="5">The sequence shown here is derived from an EMBL/GenBank/DDBJ whole genome shotgun (WGS) entry which is preliminary data.</text>
</comment>
<evidence type="ECO:0000256" key="1">
    <source>
        <dbReference type="ARBA" id="ARBA00008183"/>
    </source>
</evidence>
<dbReference type="SUPFAM" id="SSF55387">
    <property type="entry name" value="Frataxin/Nqo15-like"/>
    <property type="match status" value="1"/>
</dbReference>
<accession>A0ABR9BAX6</accession>
<dbReference type="InterPro" id="IPR020895">
    <property type="entry name" value="Frataxin_CS"/>
</dbReference>
<evidence type="ECO:0000313" key="6">
    <source>
        <dbReference type="Proteomes" id="UP000603602"/>
    </source>
</evidence>
<dbReference type="InterPro" id="IPR047584">
    <property type="entry name" value="CyaY"/>
</dbReference>
<evidence type="ECO:0000256" key="4">
    <source>
        <dbReference type="HAMAP-Rule" id="MF_00142"/>
    </source>
</evidence>
<dbReference type="EMBL" id="JACYTO010000002">
    <property type="protein sequence ID" value="MBD8503503.1"/>
    <property type="molecule type" value="Genomic_DNA"/>
</dbReference>
<dbReference type="PROSITE" id="PS01344">
    <property type="entry name" value="FRATAXIN_1"/>
    <property type="match status" value="1"/>
</dbReference>
<protein>
    <recommendedName>
        <fullName evidence="4">Iron-sulfur cluster assembly protein CyaY</fullName>
    </recommendedName>
</protein>
<dbReference type="Gene3D" id="3.30.920.10">
    <property type="entry name" value="Frataxin/CyaY"/>
    <property type="match status" value="1"/>
</dbReference>
<comment type="similarity">
    <text evidence="1 4">Belongs to the frataxin family.</text>
</comment>
<evidence type="ECO:0000313" key="5">
    <source>
        <dbReference type="EMBL" id="MBD8503503.1"/>
    </source>
</evidence>
<dbReference type="Proteomes" id="UP000603602">
    <property type="component" value="Unassembled WGS sequence"/>
</dbReference>
<sequence>MEESMFNALAEAELTRIEAALEACGAEIDVDARPGGILEVEFEDGSKIVINRHSAAREIWVAARSGGFHFRPQDGRWIAGRDGAELYELLSRVVGEQAGEAVSLRPTR</sequence>
<dbReference type="PANTHER" id="PTHR16821:SF2">
    <property type="entry name" value="FRATAXIN, MITOCHONDRIAL"/>
    <property type="match status" value="1"/>
</dbReference>
<comment type="function">
    <text evidence="4">Involved in iron-sulfur (Fe-S) cluster assembly. May act as a regulator of Fe-S biogenesis.</text>
</comment>
<organism evidence="5 6">
    <name type="scientific">Thauera sedimentorum</name>
    <dbReference type="NCBI Taxonomy" id="2767595"/>
    <lineage>
        <taxon>Bacteria</taxon>
        <taxon>Pseudomonadati</taxon>
        <taxon>Pseudomonadota</taxon>
        <taxon>Betaproteobacteria</taxon>
        <taxon>Rhodocyclales</taxon>
        <taxon>Zoogloeaceae</taxon>
        <taxon>Thauera</taxon>
    </lineage>
</organism>
<dbReference type="Pfam" id="PF01491">
    <property type="entry name" value="Frataxin_Cyay"/>
    <property type="match status" value="1"/>
</dbReference>
<dbReference type="NCBIfam" id="TIGR03421">
    <property type="entry name" value="FeS_CyaY"/>
    <property type="match status" value="1"/>
</dbReference>
<dbReference type="PROSITE" id="PS50810">
    <property type="entry name" value="FRATAXIN_2"/>
    <property type="match status" value="1"/>
</dbReference>
<dbReference type="InterPro" id="IPR002908">
    <property type="entry name" value="Frataxin/CyaY"/>
</dbReference>
<name>A0ABR9BAX6_9RHOO</name>